<keyword evidence="3" id="KW-0238">DNA-binding</keyword>
<evidence type="ECO:0000256" key="3">
    <source>
        <dbReference type="ARBA" id="ARBA00023125"/>
    </source>
</evidence>
<dbReference type="GO" id="GO:0008270">
    <property type="term" value="F:zinc ion binding"/>
    <property type="evidence" value="ECO:0007669"/>
    <property type="project" value="InterPro"/>
</dbReference>
<dbReference type="InterPro" id="IPR050987">
    <property type="entry name" value="AtrR-like"/>
</dbReference>
<dbReference type="GO" id="GO:0003700">
    <property type="term" value="F:DNA-binding transcription factor activity"/>
    <property type="evidence" value="ECO:0007669"/>
    <property type="project" value="InterPro"/>
</dbReference>
<dbReference type="Pfam" id="PF04082">
    <property type="entry name" value="Fungal_trans"/>
    <property type="match status" value="1"/>
</dbReference>
<keyword evidence="2" id="KW-0805">Transcription regulation</keyword>
<evidence type="ECO:0000256" key="6">
    <source>
        <dbReference type="SAM" id="MobiDB-lite"/>
    </source>
</evidence>
<reference evidence="8 9" key="1">
    <citation type="submission" date="2019-03" db="EMBL/GenBank/DDBJ databases">
        <title>The genome sequence of a newly discovered highly antifungal drug resistant Aspergillus species, Aspergillus tanneri NIH 1004.</title>
        <authorList>
            <person name="Mounaud S."/>
            <person name="Singh I."/>
            <person name="Joardar V."/>
            <person name="Pakala S."/>
            <person name="Pakala S."/>
            <person name="Venepally P."/>
            <person name="Hoover J."/>
            <person name="Nierman W."/>
            <person name="Chung J."/>
            <person name="Losada L."/>
        </authorList>
    </citation>
    <scope>NUCLEOTIDE SEQUENCE [LARGE SCALE GENOMIC DNA]</scope>
    <source>
        <strain evidence="8 9">NIH1004</strain>
    </source>
</reference>
<comment type="subcellular location">
    <subcellularLocation>
        <location evidence="1">Nucleus</location>
    </subcellularLocation>
</comment>
<protein>
    <recommendedName>
        <fullName evidence="7">Xylanolytic transcriptional activator regulatory domain-containing protein</fullName>
    </recommendedName>
</protein>
<dbReference type="SMART" id="SM00906">
    <property type="entry name" value="Fungal_trans"/>
    <property type="match status" value="1"/>
</dbReference>
<keyword evidence="5" id="KW-0539">Nucleus</keyword>
<dbReference type="STRING" id="1220188.A0A4S3JSG1"/>
<gene>
    <name evidence="8" type="ORF">EYZ11_001738</name>
</gene>
<evidence type="ECO:0000256" key="2">
    <source>
        <dbReference type="ARBA" id="ARBA00023015"/>
    </source>
</evidence>
<dbReference type="GO" id="GO:0003677">
    <property type="term" value="F:DNA binding"/>
    <property type="evidence" value="ECO:0007669"/>
    <property type="project" value="UniProtKB-KW"/>
</dbReference>
<keyword evidence="4" id="KW-0804">Transcription</keyword>
<evidence type="ECO:0000256" key="1">
    <source>
        <dbReference type="ARBA" id="ARBA00004123"/>
    </source>
</evidence>
<dbReference type="CDD" id="cd12148">
    <property type="entry name" value="fungal_TF_MHR"/>
    <property type="match status" value="1"/>
</dbReference>
<feature type="region of interest" description="Disordered" evidence="6">
    <location>
        <begin position="39"/>
        <end position="77"/>
    </location>
</feature>
<comment type="caution">
    <text evidence="8">The sequence shown here is derived from an EMBL/GenBank/DDBJ whole genome shotgun (WGS) entry which is preliminary data.</text>
</comment>
<evidence type="ECO:0000259" key="7">
    <source>
        <dbReference type="SMART" id="SM00906"/>
    </source>
</evidence>
<evidence type="ECO:0000313" key="8">
    <source>
        <dbReference type="EMBL" id="THC98759.1"/>
    </source>
</evidence>
<dbReference type="GO" id="GO:0005634">
    <property type="term" value="C:nucleus"/>
    <property type="evidence" value="ECO:0007669"/>
    <property type="project" value="UniProtKB-SubCell"/>
</dbReference>
<dbReference type="InterPro" id="IPR007219">
    <property type="entry name" value="XnlR_reg_dom"/>
</dbReference>
<organism evidence="8 9">
    <name type="scientific">Aspergillus tanneri</name>
    <dbReference type="NCBI Taxonomy" id="1220188"/>
    <lineage>
        <taxon>Eukaryota</taxon>
        <taxon>Fungi</taxon>
        <taxon>Dikarya</taxon>
        <taxon>Ascomycota</taxon>
        <taxon>Pezizomycotina</taxon>
        <taxon>Eurotiomycetes</taxon>
        <taxon>Eurotiomycetidae</taxon>
        <taxon>Eurotiales</taxon>
        <taxon>Aspergillaceae</taxon>
        <taxon>Aspergillus</taxon>
        <taxon>Aspergillus subgen. Circumdati</taxon>
    </lineage>
</organism>
<dbReference type="AlphaFoldDB" id="A0A4S3JSG1"/>
<keyword evidence="9" id="KW-1185">Reference proteome</keyword>
<evidence type="ECO:0000313" key="9">
    <source>
        <dbReference type="Proteomes" id="UP000308092"/>
    </source>
</evidence>
<name>A0A4S3JSG1_9EURO</name>
<proteinExistence type="predicted"/>
<evidence type="ECO:0000256" key="4">
    <source>
        <dbReference type="ARBA" id="ARBA00023163"/>
    </source>
</evidence>
<dbReference type="EMBL" id="SOSA01000035">
    <property type="protein sequence ID" value="THC98759.1"/>
    <property type="molecule type" value="Genomic_DNA"/>
</dbReference>
<accession>A0A4S3JSG1</accession>
<dbReference type="VEuPathDB" id="FungiDB:EYZ11_001738"/>
<dbReference type="PANTHER" id="PTHR46910">
    <property type="entry name" value="TRANSCRIPTION FACTOR PDR1"/>
    <property type="match status" value="1"/>
</dbReference>
<dbReference type="PANTHER" id="PTHR46910:SF37">
    <property type="entry name" value="ZN(II)2CYS6 TRANSCRIPTION FACTOR (EUROFUNG)"/>
    <property type="match status" value="1"/>
</dbReference>
<dbReference type="GO" id="GO:0006351">
    <property type="term" value="P:DNA-templated transcription"/>
    <property type="evidence" value="ECO:0007669"/>
    <property type="project" value="InterPro"/>
</dbReference>
<sequence length="549" mass="61590">MADALAPYAVACSRDRPGCQRCKAQGIACSYSRSGVIRRSRKQKEKNRLPTHNCETPTGTERTGLRQPPLPASDNVGGTTYERLQRLVGKDHRSLRALASLLEEYAAAWQGSSAFDKLAEGAEADFFLFEEDQVRAWVDVFVTTLQKESVTLSVVSSTNPSDESTKANLRSNLWLAFNDVRLLLEPNVSSIQALVILACHVEEYMTPSLCWVLVTKACVMLQALGVTHWRLDSPTRERRTMLFWRLNTLDKSLALILCRPPTFHREMATGIALPTLEQLLHSQPYHPSSGAPALFEAHYMYQMHLLSRVMADVWHCLYGQDSDDVHTIKENLESWHLQATEVLEAAALAEKPLLTASGTASVDLGLQTLHFHYYSLLVLLTVSYRQLRTQSTYPSQQMLGLLPGLGAMLPGLKEPYTCLLWQRLHCPLAAFGILWGEIVIKGRAHFEQSEQSLEAIEHLPAFLGKLRSRNPLATKLESITERMVQHAKSILYSQGKCLLENHSGSLALSNNSTGDNFDSRLDDLFTWTGNSFIDFIDDTFDWISWANQV</sequence>
<feature type="domain" description="Xylanolytic transcriptional activator regulatory" evidence="7">
    <location>
        <begin position="210"/>
        <end position="280"/>
    </location>
</feature>
<dbReference type="Proteomes" id="UP000308092">
    <property type="component" value="Unassembled WGS sequence"/>
</dbReference>
<evidence type="ECO:0000256" key="5">
    <source>
        <dbReference type="ARBA" id="ARBA00023242"/>
    </source>
</evidence>